<dbReference type="AlphaFoldDB" id="J9C0M2"/>
<comment type="caution">
    <text evidence="1">The sequence shown here is derived from an EMBL/GenBank/DDBJ whole genome shotgun (WGS) entry which is preliminary data.</text>
</comment>
<sequence length="40" mass="4484">MGLTCVFTKKLKAIYARKSNFFIAVARGFADGFSTIFHLI</sequence>
<name>J9C0M2_9ZZZZ</name>
<gene>
    <name evidence="1" type="ORF">EVA_18524</name>
</gene>
<protein>
    <submittedName>
        <fullName evidence="1">Uncharacterized protein</fullName>
    </submittedName>
</protein>
<proteinExistence type="predicted"/>
<dbReference type="EMBL" id="AMCI01007010">
    <property type="protein sequence ID" value="EJW93370.1"/>
    <property type="molecule type" value="Genomic_DNA"/>
</dbReference>
<reference evidence="1" key="1">
    <citation type="journal article" date="2012" name="PLoS ONE">
        <title>Gene sets for utilization of primary and secondary nutrition supplies in the distal gut of endangered iberian lynx.</title>
        <authorList>
            <person name="Alcaide M."/>
            <person name="Messina E."/>
            <person name="Richter M."/>
            <person name="Bargiela R."/>
            <person name="Peplies J."/>
            <person name="Huws S.A."/>
            <person name="Newbold C.J."/>
            <person name="Golyshin P.N."/>
            <person name="Simon M.A."/>
            <person name="Lopez G."/>
            <person name="Yakimov M.M."/>
            <person name="Ferrer M."/>
        </authorList>
    </citation>
    <scope>NUCLEOTIDE SEQUENCE</scope>
</reference>
<accession>J9C0M2</accession>
<evidence type="ECO:0000313" key="1">
    <source>
        <dbReference type="EMBL" id="EJW93370.1"/>
    </source>
</evidence>
<organism evidence="1">
    <name type="scientific">gut metagenome</name>
    <dbReference type="NCBI Taxonomy" id="749906"/>
    <lineage>
        <taxon>unclassified sequences</taxon>
        <taxon>metagenomes</taxon>
        <taxon>organismal metagenomes</taxon>
    </lineage>
</organism>